<accession>A0AAV6UJZ3</accession>
<keyword evidence="3" id="KW-1185">Reference proteome</keyword>
<evidence type="ECO:0000313" key="3">
    <source>
        <dbReference type="Proteomes" id="UP000827092"/>
    </source>
</evidence>
<feature type="region of interest" description="Disordered" evidence="1">
    <location>
        <begin position="54"/>
        <end position="77"/>
    </location>
</feature>
<sequence length="77" mass="8409">MDQEERSLPPLCQSRIGGKNASAAEAPSLLGVSNDHFSMSALANSDFRTYRVHTPPVKNHLPEPEGYYSTSERAHGP</sequence>
<protein>
    <submittedName>
        <fullName evidence="2">Uncharacterized protein</fullName>
    </submittedName>
</protein>
<comment type="caution">
    <text evidence="2">The sequence shown here is derived from an EMBL/GenBank/DDBJ whole genome shotgun (WGS) entry which is preliminary data.</text>
</comment>
<evidence type="ECO:0000256" key="1">
    <source>
        <dbReference type="SAM" id="MobiDB-lite"/>
    </source>
</evidence>
<evidence type="ECO:0000313" key="2">
    <source>
        <dbReference type="EMBL" id="KAG8184450.1"/>
    </source>
</evidence>
<gene>
    <name evidence="2" type="ORF">JTE90_002299</name>
</gene>
<name>A0AAV6UJZ3_9ARAC</name>
<proteinExistence type="predicted"/>
<organism evidence="2 3">
    <name type="scientific">Oedothorax gibbosus</name>
    <dbReference type="NCBI Taxonomy" id="931172"/>
    <lineage>
        <taxon>Eukaryota</taxon>
        <taxon>Metazoa</taxon>
        <taxon>Ecdysozoa</taxon>
        <taxon>Arthropoda</taxon>
        <taxon>Chelicerata</taxon>
        <taxon>Arachnida</taxon>
        <taxon>Araneae</taxon>
        <taxon>Araneomorphae</taxon>
        <taxon>Entelegynae</taxon>
        <taxon>Araneoidea</taxon>
        <taxon>Linyphiidae</taxon>
        <taxon>Erigoninae</taxon>
        <taxon>Oedothorax</taxon>
    </lineage>
</organism>
<dbReference type="EMBL" id="JAFNEN010000372">
    <property type="protein sequence ID" value="KAG8184450.1"/>
    <property type="molecule type" value="Genomic_DNA"/>
</dbReference>
<dbReference type="Proteomes" id="UP000827092">
    <property type="component" value="Unassembled WGS sequence"/>
</dbReference>
<dbReference type="AlphaFoldDB" id="A0AAV6UJZ3"/>
<reference evidence="2 3" key="1">
    <citation type="journal article" date="2022" name="Nat. Ecol. Evol.">
        <title>A masculinizing supergene underlies an exaggerated male reproductive morph in a spider.</title>
        <authorList>
            <person name="Hendrickx F."/>
            <person name="De Corte Z."/>
            <person name="Sonet G."/>
            <person name="Van Belleghem S.M."/>
            <person name="Kostlbacher S."/>
            <person name="Vangestel C."/>
        </authorList>
    </citation>
    <scope>NUCLEOTIDE SEQUENCE [LARGE SCALE GENOMIC DNA]</scope>
    <source>
        <strain evidence="2">W744_W776</strain>
    </source>
</reference>